<comment type="caution">
    <text evidence="2">The sequence shown here is derived from an EMBL/GenBank/DDBJ whole genome shotgun (WGS) entry which is preliminary data.</text>
</comment>
<reference evidence="2 3" key="2">
    <citation type="submission" date="2013-04" db="EMBL/GenBank/DDBJ databases">
        <title>Comparative genomics of 12 strains of Erwinia amylovora identifies a pan-genome with a large conserved core and provides insights into host specificity.</title>
        <authorList>
            <person name="Mann R.A."/>
            <person name="Smits T.H.M."/>
            <person name="Buehlmann A."/>
            <person name="Blom J."/>
            <person name="Goesmann A."/>
            <person name="Frey J.E."/>
            <person name="Plummer K.M."/>
            <person name="Beer S.V."/>
            <person name="Luck J."/>
            <person name="Duffy B."/>
            <person name="Rodoni B."/>
        </authorList>
    </citation>
    <scope>NUCLEOTIDE SEQUENCE [LARGE SCALE GENOMIC DNA]</scope>
    <source>
        <strain evidence="3">CFBP 1232</strain>
    </source>
</reference>
<protein>
    <submittedName>
        <fullName evidence="2">Uncharacterized protein</fullName>
    </submittedName>
</protein>
<reference evidence="2 3" key="1">
    <citation type="submission" date="2012-11" db="EMBL/GenBank/DDBJ databases">
        <authorList>
            <person name="Linke B."/>
        </authorList>
    </citation>
    <scope>NUCLEOTIDE SEQUENCE [LARGE SCALE GENOMIC DNA]</scope>
    <source>
        <strain evidence="3">CFBP 1232</strain>
    </source>
</reference>
<dbReference type="EMBL" id="CAPB01000035">
    <property type="protein sequence ID" value="CCO94859.1"/>
    <property type="molecule type" value="Genomic_DNA"/>
</dbReference>
<organism evidence="2 3">
    <name type="scientific">Erwinia amylovora NBRC 12687 = CFBP 1232</name>
    <dbReference type="NCBI Taxonomy" id="1219359"/>
    <lineage>
        <taxon>Bacteria</taxon>
        <taxon>Pseudomonadati</taxon>
        <taxon>Pseudomonadota</taxon>
        <taxon>Gammaproteobacteria</taxon>
        <taxon>Enterobacterales</taxon>
        <taxon>Erwiniaceae</taxon>
        <taxon>Erwinia</taxon>
    </lineage>
</organism>
<dbReference type="AlphaFoldDB" id="A0A831EKV3"/>
<dbReference type="Proteomes" id="UP000013111">
    <property type="component" value="Unassembled WGS sequence"/>
</dbReference>
<name>A0A831EKV3_ERWAM</name>
<feature type="region of interest" description="Disordered" evidence="1">
    <location>
        <begin position="1"/>
        <end position="33"/>
    </location>
</feature>
<sequence>MPIPSGHQNNDTFTSQHSHDAFVKKLAKKTRIS</sequence>
<feature type="compositionally biased region" description="Polar residues" evidence="1">
    <location>
        <begin position="1"/>
        <end position="16"/>
    </location>
</feature>
<gene>
    <name evidence="2" type="ORF">BN437_2949</name>
</gene>
<evidence type="ECO:0000256" key="1">
    <source>
        <dbReference type="SAM" id="MobiDB-lite"/>
    </source>
</evidence>
<proteinExistence type="predicted"/>
<evidence type="ECO:0000313" key="2">
    <source>
        <dbReference type="EMBL" id="CCO94859.1"/>
    </source>
</evidence>
<accession>A0A831EKV3</accession>
<evidence type="ECO:0000313" key="3">
    <source>
        <dbReference type="Proteomes" id="UP000013111"/>
    </source>
</evidence>